<evidence type="ECO:0000313" key="4">
    <source>
        <dbReference type="EMBL" id="KAB2616717.1"/>
    </source>
</evidence>
<feature type="domain" description="BTB" evidence="3">
    <location>
        <begin position="9"/>
        <end position="112"/>
    </location>
</feature>
<dbReference type="InterPro" id="IPR000210">
    <property type="entry name" value="BTB/POZ_dom"/>
</dbReference>
<dbReference type="Gene3D" id="3.30.710.10">
    <property type="entry name" value="Potassium Channel Kv1.1, Chain A"/>
    <property type="match status" value="1"/>
</dbReference>
<dbReference type="PANTHER" id="PTHR14136">
    <property type="entry name" value="BTB_POZ DOMAIN-CONTAINING PROTEIN KCTD9"/>
    <property type="match status" value="1"/>
</dbReference>
<dbReference type="InterPro" id="IPR003131">
    <property type="entry name" value="T1-type_BTB"/>
</dbReference>
<proteinExistence type="predicted"/>
<keyword evidence="2" id="KW-1133">Transmembrane helix</keyword>
<dbReference type="OrthoDB" id="2414723at2759"/>
<reference evidence="4 5" key="1">
    <citation type="submission" date="2019-09" db="EMBL/GenBank/DDBJ databases">
        <authorList>
            <person name="Ou C."/>
        </authorList>
    </citation>
    <scope>NUCLEOTIDE SEQUENCE [LARGE SCALE GENOMIC DNA]</scope>
    <source>
        <strain evidence="4">S2</strain>
        <tissue evidence="4">Leaf</tissue>
    </source>
</reference>
<dbReference type="SUPFAM" id="SSF141571">
    <property type="entry name" value="Pentapeptide repeat-like"/>
    <property type="match status" value="1"/>
</dbReference>
<dbReference type="AlphaFoldDB" id="A0A5N5GNJ4"/>
<dbReference type="Pfam" id="PF00805">
    <property type="entry name" value="Pentapeptide"/>
    <property type="match status" value="2"/>
</dbReference>
<comment type="caution">
    <text evidence="4">The sequence shown here is derived from an EMBL/GenBank/DDBJ whole genome shotgun (WGS) entry which is preliminary data.</text>
</comment>
<dbReference type="GO" id="GO:0051260">
    <property type="term" value="P:protein homooligomerization"/>
    <property type="evidence" value="ECO:0007669"/>
    <property type="project" value="InterPro"/>
</dbReference>
<sequence length="299" mass="33494">MAKDLNIFSMVHLKIGVKEFCTTVDTLTRREPNSMLAAMFSGRHVVHQHPETGYVFIDRDGKHFRHILNWLRDGVVPSPEEFSKYSELIREAEYYQLLGLRDNIQAFLNKRKDDDQNSEKLGAELTRIDIIKSCIKSNERIRLRGVNLSGLNLSNLDLTNIDFSYASLRTVCFKGCDLRGANFNHADAEGAIFQHASLQSSEFIGANLRNALFVGANLYNANLISAELHGADLTNANLEAASLDKDANLEGACGENVNWQHFEDAQFSGVSLNFLGPLSRLVFLYLYICLVGATNLNFV</sequence>
<reference evidence="4 5" key="3">
    <citation type="submission" date="2019-11" db="EMBL/GenBank/DDBJ databases">
        <title>A de novo genome assembly of a pear dwarfing rootstock.</title>
        <authorList>
            <person name="Wang F."/>
            <person name="Wang J."/>
            <person name="Li S."/>
            <person name="Zhang Y."/>
            <person name="Fang M."/>
            <person name="Ma L."/>
            <person name="Zhao Y."/>
            <person name="Jiang S."/>
        </authorList>
    </citation>
    <scope>NUCLEOTIDE SEQUENCE [LARGE SCALE GENOMIC DNA]</scope>
    <source>
        <strain evidence="4">S2</strain>
        <tissue evidence="4">Leaf</tissue>
    </source>
</reference>
<keyword evidence="2" id="KW-0472">Membrane</keyword>
<evidence type="ECO:0000256" key="1">
    <source>
        <dbReference type="ARBA" id="ARBA00004906"/>
    </source>
</evidence>
<evidence type="ECO:0000313" key="5">
    <source>
        <dbReference type="Proteomes" id="UP000327157"/>
    </source>
</evidence>
<dbReference type="InterPro" id="IPR051082">
    <property type="entry name" value="Pentapeptide-BTB/POZ_domain"/>
</dbReference>
<keyword evidence="5" id="KW-1185">Reference proteome</keyword>
<dbReference type="SUPFAM" id="SSF54695">
    <property type="entry name" value="POZ domain"/>
    <property type="match status" value="1"/>
</dbReference>
<comment type="pathway">
    <text evidence="1">Protein modification; protein ubiquitination.</text>
</comment>
<protein>
    <submittedName>
        <fullName evidence="4">FH protein interacting protein FIP2-like</fullName>
    </submittedName>
</protein>
<gene>
    <name evidence="4" type="ORF">D8674_023305</name>
</gene>
<keyword evidence="2" id="KW-0812">Transmembrane</keyword>
<organism evidence="4 5">
    <name type="scientific">Pyrus ussuriensis x Pyrus communis</name>
    <dbReference type="NCBI Taxonomy" id="2448454"/>
    <lineage>
        <taxon>Eukaryota</taxon>
        <taxon>Viridiplantae</taxon>
        <taxon>Streptophyta</taxon>
        <taxon>Embryophyta</taxon>
        <taxon>Tracheophyta</taxon>
        <taxon>Spermatophyta</taxon>
        <taxon>Magnoliopsida</taxon>
        <taxon>eudicotyledons</taxon>
        <taxon>Gunneridae</taxon>
        <taxon>Pentapetalae</taxon>
        <taxon>rosids</taxon>
        <taxon>fabids</taxon>
        <taxon>Rosales</taxon>
        <taxon>Rosaceae</taxon>
        <taxon>Amygdaloideae</taxon>
        <taxon>Maleae</taxon>
        <taxon>Pyrus</taxon>
    </lineage>
</organism>
<dbReference type="InterPro" id="IPR001646">
    <property type="entry name" value="5peptide_repeat"/>
</dbReference>
<dbReference type="InterPro" id="IPR011333">
    <property type="entry name" value="SKP1/BTB/POZ_sf"/>
</dbReference>
<dbReference type="EMBL" id="SMOL01000402">
    <property type="protein sequence ID" value="KAB2616717.1"/>
    <property type="molecule type" value="Genomic_DNA"/>
</dbReference>
<feature type="transmembrane region" description="Helical" evidence="2">
    <location>
        <begin position="281"/>
        <end position="298"/>
    </location>
</feature>
<dbReference type="PANTHER" id="PTHR14136:SF17">
    <property type="entry name" value="BTB_POZ DOMAIN-CONTAINING PROTEIN KCTD9"/>
    <property type="match status" value="1"/>
</dbReference>
<dbReference type="Gene3D" id="2.160.20.80">
    <property type="entry name" value="E3 ubiquitin-protein ligase SopA"/>
    <property type="match status" value="1"/>
</dbReference>
<evidence type="ECO:0000259" key="3">
    <source>
        <dbReference type="SMART" id="SM00225"/>
    </source>
</evidence>
<dbReference type="Pfam" id="PF02214">
    <property type="entry name" value="BTB_2"/>
    <property type="match status" value="1"/>
</dbReference>
<dbReference type="Proteomes" id="UP000327157">
    <property type="component" value="Chromosome 3"/>
</dbReference>
<evidence type="ECO:0000256" key="2">
    <source>
        <dbReference type="SAM" id="Phobius"/>
    </source>
</evidence>
<dbReference type="SMART" id="SM00225">
    <property type="entry name" value="BTB"/>
    <property type="match status" value="1"/>
</dbReference>
<reference evidence="5" key="2">
    <citation type="submission" date="2019-10" db="EMBL/GenBank/DDBJ databases">
        <title>A de novo genome assembly of a pear dwarfing rootstock.</title>
        <authorList>
            <person name="Wang F."/>
            <person name="Wang J."/>
            <person name="Li S."/>
            <person name="Zhang Y."/>
            <person name="Fang M."/>
            <person name="Ma L."/>
            <person name="Zhao Y."/>
            <person name="Jiang S."/>
        </authorList>
    </citation>
    <scope>NUCLEOTIDE SEQUENCE [LARGE SCALE GENOMIC DNA]</scope>
</reference>
<accession>A0A5N5GNJ4</accession>
<name>A0A5N5GNJ4_9ROSA</name>